<dbReference type="InterPro" id="IPR051727">
    <property type="entry name" value="DnaJ_C3_Co-chaperones"/>
</dbReference>
<feature type="compositionally biased region" description="Gly residues" evidence="8">
    <location>
        <begin position="504"/>
        <end position="526"/>
    </location>
</feature>
<evidence type="ECO:0000256" key="1">
    <source>
        <dbReference type="ARBA" id="ARBA00004319"/>
    </source>
</evidence>
<dbReference type="InterPro" id="IPR001623">
    <property type="entry name" value="DnaJ_domain"/>
</dbReference>
<feature type="compositionally biased region" description="Low complexity" evidence="8">
    <location>
        <begin position="480"/>
        <end position="489"/>
    </location>
</feature>
<dbReference type="Gene3D" id="1.25.40.10">
    <property type="entry name" value="Tetratricopeptide repeat domain"/>
    <property type="match status" value="1"/>
</dbReference>
<sequence length="534" mass="58164">MIIRLPSVVATAILVTCPFAIGISPSEIAPDTPIASLVSSAKAHLAQGNSNDALTYFDVAISRDPQNYLTVFQRGATYLSLGRTAQASQDFDKVLTIRPGFEGALLQRAKIKSKSADWAAARKDYEAAGRAGSAEIAQLEEAQGAAVLAADAEKAGDWEGCVSNAGVAVMVAGTALGLRQLRARCRFERGEVLEGVSDLAHVLQISPQSIEPHLQISSMLFYSTGDMDKGIEQMRKCLRSDPDSKACSRLFRREKQLDKVMKQIVTLREKRQFNSAAKLLVGTGEDQGLIQDIKEDITEAKASGTIHKNSPDELYGSLIELTCDSYTEMNNKKKALPYCTEALSIFPNSLPGLLSLAQRQLDEESFEAAIQTLNQAKEHHASDSRIPNLLQKAQIALKRSKTKDYYKVLGVSNDADDRAIKRAYRSLTKKFHPDKTTSQGIPKEEGEKKMAEINEAYEVLSDPELRARFDRGDDPNSQEQQGQPFHGSPFGQGPGGQQFFFRQQGGGFPGGGGGFKFSQEGGGFPGGFQFPGFQ</sequence>
<dbReference type="EMBL" id="CAJPDS010000025">
    <property type="protein sequence ID" value="CAF9920134.1"/>
    <property type="molecule type" value="Genomic_DNA"/>
</dbReference>
<dbReference type="Pfam" id="PF00226">
    <property type="entry name" value="DnaJ"/>
    <property type="match status" value="1"/>
</dbReference>
<name>A0A8H3F8W5_9LECA</name>
<proteinExistence type="predicted"/>
<dbReference type="PANTHER" id="PTHR44140">
    <property type="entry name" value="LD25575P"/>
    <property type="match status" value="1"/>
</dbReference>
<dbReference type="FunFam" id="1.10.287.110:FF:000083">
    <property type="entry name" value="DnaJ and TPR domain protein"/>
    <property type="match status" value="1"/>
</dbReference>
<evidence type="ECO:0000313" key="11">
    <source>
        <dbReference type="EMBL" id="CAF9920134.1"/>
    </source>
</evidence>
<feature type="domain" description="J" evidence="10">
    <location>
        <begin position="404"/>
        <end position="473"/>
    </location>
</feature>
<dbReference type="Pfam" id="PF13181">
    <property type="entry name" value="TPR_8"/>
    <property type="match status" value="2"/>
</dbReference>
<keyword evidence="5" id="KW-0256">Endoplasmic reticulum</keyword>
<dbReference type="Proteomes" id="UP000664521">
    <property type="component" value="Unassembled WGS sequence"/>
</dbReference>
<dbReference type="PRINTS" id="PR00625">
    <property type="entry name" value="JDOMAIN"/>
</dbReference>
<accession>A0A8H3F8W5</accession>
<feature type="compositionally biased region" description="Basic and acidic residues" evidence="8">
    <location>
        <begin position="463"/>
        <end position="474"/>
    </location>
</feature>
<feature type="repeat" description="TPR" evidence="7">
    <location>
        <begin position="68"/>
        <end position="101"/>
    </location>
</feature>
<dbReference type="InterPro" id="IPR036869">
    <property type="entry name" value="J_dom_sf"/>
</dbReference>
<evidence type="ECO:0000256" key="9">
    <source>
        <dbReference type="SAM" id="SignalP"/>
    </source>
</evidence>
<feature type="region of interest" description="Disordered" evidence="8">
    <location>
        <begin position="462"/>
        <end position="534"/>
    </location>
</feature>
<dbReference type="SUPFAM" id="SSF46565">
    <property type="entry name" value="Chaperone J-domain"/>
    <property type="match status" value="1"/>
</dbReference>
<organism evidence="11 12">
    <name type="scientific">Heterodermia speciosa</name>
    <dbReference type="NCBI Taxonomy" id="116794"/>
    <lineage>
        <taxon>Eukaryota</taxon>
        <taxon>Fungi</taxon>
        <taxon>Dikarya</taxon>
        <taxon>Ascomycota</taxon>
        <taxon>Pezizomycotina</taxon>
        <taxon>Lecanoromycetes</taxon>
        <taxon>OSLEUM clade</taxon>
        <taxon>Lecanoromycetidae</taxon>
        <taxon>Caliciales</taxon>
        <taxon>Physciaceae</taxon>
        <taxon>Heterodermia</taxon>
    </lineage>
</organism>
<dbReference type="InterPro" id="IPR019734">
    <property type="entry name" value="TPR_rpt"/>
</dbReference>
<dbReference type="FunFam" id="1.25.40.10:FF:000224">
    <property type="entry name" value="DnaJ and TPR domain protein"/>
    <property type="match status" value="1"/>
</dbReference>
<dbReference type="GO" id="GO:0005788">
    <property type="term" value="C:endoplasmic reticulum lumen"/>
    <property type="evidence" value="ECO:0007669"/>
    <property type="project" value="UniProtKB-SubCell"/>
</dbReference>
<evidence type="ECO:0000259" key="10">
    <source>
        <dbReference type="PROSITE" id="PS50076"/>
    </source>
</evidence>
<evidence type="ECO:0000256" key="2">
    <source>
        <dbReference type="ARBA" id="ARBA00022729"/>
    </source>
</evidence>
<keyword evidence="3" id="KW-0677">Repeat</keyword>
<dbReference type="InterPro" id="IPR011990">
    <property type="entry name" value="TPR-like_helical_dom_sf"/>
</dbReference>
<evidence type="ECO:0000256" key="4">
    <source>
        <dbReference type="ARBA" id="ARBA00022803"/>
    </source>
</evidence>
<dbReference type="SMART" id="SM00028">
    <property type="entry name" value="TPR"/>
    <property type="match status" value="4"/>
</dbReference>
<keyword evidence="4 7" id="KW-0802">TPR repeat</keyword>
<evidence type="ECO:0000313" key="12">
    <source>
        <dbReference type="Proteomes" id="UP000664521"/>
    </source>
</evidence>
<comment type="caution">
    <text evidence="11">The sequence shown here is derived from an EMBL/GenBank/DDBJ whole genome shotgun (WGS) entry which is preliminary data.</text>
</comment>
<dbReference type="PROSITE" id="PS50005">
    <property type="entry name" value="TPR"/>
    <property type="match status" value="2"/>
</dbReference>
<comment type="subcellular location">
    <subcellularLocation>
        <location evidence="1">Endoplasmic reticulum lumen</location>
    </subcellularLocation>
</comment>
<evidence type="ECO:0000256" key="3">
    <source>
        <dbReference type="ARBA" id="ARBA00022737"/>
    </source>
</evidence>
<dbReference type="PANTHER" id="PTHR44140:SF2">
    <property type="entry name" value="LD25575P"/>
    <property type="match status" value="1"/>
</dbReference>
<evidence type="ECO:0000256" key="7">
    <source>
        <dbReference type="PROSITE-ProRule" id="PRU00339"/>
    </source>
</evidence>
<dbReference type="GO" id="GO:0051787">
    <property type="term" value="F:misfolded protein binding"/>
    <property type="evidence" value="ECO:0007669"/>
    <property type="project" value="TreeGrafter"/>
</dbReference>
<keyword evidence="12" id="KW-1185">Reference proteome</keyword>
<dbReference type="CDD" id="cd06257">
    <property type="entry name" value="DnaJ"/>
    <property type="match status" value="1"/>
</dbReference>
<dbReference type="SMART" id="SM00271">
    <property type="entry name" value="DnaJ"/>
    <property type="match status" value="1"/>
</dbReference>
<feature type="chain" id="PRO_5034765238" description="Tetratricopeptide repeat and J domain-containing co-chaperone DNJ1" evidence="9">
    <location>
        <begin position="23"/>
        <end position="534"/>
    </location>
</feature>
<dbReference type="GO" id="GO:0034975">
    <property type="term" value="P:protein folding in endoplasmic reticulum"/>
    <property type="evidence" value="ECO:0007669"/>
    <property type="project" value="TreeGrafter"/>
</dbReference>
<dbReference type="GO" id="GO:0051087">
    <property type="term" value="F:protein-folding chaperone binding"/>
    <property type="evidence" value="ECO:0007669"/>
    <property type="project" value="TreeGrafter"/>
</dbReference>
<feature type="signal peptide" evidence="9">
    <location>
        <begin position="1"/>
        <end position="22"/>
    </location>
</feature>
<dbReference type="PROSITE" id="PS50076">
    <property type="entry name" value="DNAJ_2"/>
    <property type="match status" value="1"/>
</dbReference>
<evidence type="ECO:0000256" key="6">
    <source>
        <dbReference type="ARBA" id="ARBA00073740"/>
    </source>
</evidence>
<feature type="repeat" description="TPR" evidence="7">
    <location>
        <begin position="34"/>
        <end position="67"/>
    </location>
</feature>
<evidence type="ECO:0000256" key="5">
    <source>
        <dbReference type="ARBA" id="ARBA00022824"/>
    </source>
</evidence>
<protein>
    <recommendedName>
        <fullName evidence="6">Tetratricopeptide repeat and J domain-containing co-chaperone DNJ1</fullName>
    </recommendedName>
</protein>
<reference evidence="11" key="1">
    <citation type="submission" date="2021-03" db="EMBL/GenBank/DDBJ databases">
        <authorList>
            <person name="Tagirdzhanova G."/>
        </authorList>
    </citation>
    <scope>NUCLEOTIDE SEQUENCE</scope>
</reference>
<dbReference type="OrthoDB" id="1726119at2759"/>
<evidence type="ECO:0000256" key="8">
    <source>
        <dbReference type="SAM" id="MobiDB-lite"/>
    </source>
</evidence>
<gene>
    <name evidence="11" type="ORF">HETSPECPRED_004171</name>
</gene>
<keyword evidence="2 9" id="KW-0732">Signal</keyword>
<dbReference type="AlphaFoldDB" id="A0A8H3F8W5"/>
<dbReference type="SUPFAM" id="SSF48452">
    <property type="entry name" value="TPR-like"/>
    <property type="match status" value="2"/>
</dbReference>
<dbReference type="Gene3D" id="1.10.287.110">
    <property type="entry name" value="DnaJ domain"/>
    <property type="match status" value="1"/>
</dbReference>